<evidence type="ECO:0000313" key="2">
    <source>
        <dbReference type="EMBL" id="NEW58964.1"/>
    </source>
</evidence>
<name>A0ABX0CZH8_9NOCA</name>
<dbReference type="PANTHER" id="PTHR33164:SF57">
    <property type="entry name" value="MARR-FAMILY TRANSCRIPTIONAL REGULATOR"/>
    <property type="match status" value="1"/>
</dbReference>
<gene>
    <name evidence="2" type="ORF">GV794_25470</name>
</gene>
<reference evidence="2 3" key="1">
    <citation type="submission" date="2020-01" db="EMBL/GenBank/DDBJ databases">
        <title>Genetics and antimicrobial susceptibilities of Nocardia species isolated from the soil; a comparison with species isolated from humans.</title>
        <authorList>
            <person name="Carrasco G."/>
            <person name="Monzon S."/>
            <person name="Sansegundo M."/>
            <person name="Garcia E."/>
            <person name="Garrido N."/>
            <person name="Medina M.J."/>
            <person name="Villalon P."/>
            <person name="Ramirez-Arocha A.C."/>
            <person name="Jimenez P."/>
            <person name="Cuesta I."/>
            <person name="Valdezate S."/>
        </authorList>
    </citation>
    <scope>NUCLEOTIDE SEQUENCE [LARGE SCALE GENOMIC DNA]</scope>
    <source>
        <strain evidence="2 3">CNM20110649</strain>
    </source>
</reference>
<dbReference type="Gene3D" id="1.10.10.10">
    <property type="entry name" value="Winged helix-like DNA-binding domain superfamily/Winged helix DNA-binding domain"/>
    <property type="match status" value="1"/>
</dbReference>
<dbReference type="InterPro" id="IPR000835">
    <property type="entry name" value="HTH_MarR-typ"/>
</dbReference>
<sequence>MNDVERVERAMVEIRRRQTRHTLAPQGEPAGQAFDVLDVVAATTQPTVSTVADALAVDRPRASRLVAAAVDAGYIERIADQSDGRRSLLAVTPTGRSALHSAHQRRIDAFTSAMHTWTPPERTQFADLLTRFVAGMQRKGAGTSGGDQA</sequence>
<dbReference type="PANTHER" id="PTHR33164">
    <property type="entry name" value="TRANSCRIPTIONAL REGULATOR, MARR FAMILY"/>
    <property type="match status" value="1"/>
</dbReference>
<dbReference type="SMART" id="SM00347">
    <property type="entry name" value="HTH_MARR"/>
    <property type="match status" value="1"/>
</dbReference>
<evidence type="ECO:0000259" key="1">
    <source>
        <dbReference type="PROSITE" id="PS50995"/>
    </source>
</evidence>
<proteinExistence type="predicted"/>
<dbReference type="Proteomes" id="UP000470876">
    <property type="component" value="Unassembled WGS sequence"/>
</dbReference>
<organism evidence="2 3">
    <name type="scientific">Nocardia cyriacigeorgica</name>
    <dbReference type="NCBI Taxonomy" id="135487"/>
    <lineage>
        <taxon>Bacteria</taxon>
        <taxon>Bacillati</taxon>
        <taxon>Actinomycetota</taxon>
        <taxon>Actinomycetes</taxon>
        <taxon>Mycobacteriales</taxon>
        <taxon>Nocardiaceae</taxon>
        <taxon>Nocardia</taxon>
    </lineage>
</organism>
<dbReference type="Pfam" id="PF12802">
    <property type="entry name" value="MarR_2"/>
    <property type="match status" value="1"/>
</dbReference>
<evidence type="ECO:0000313" key="3">
    <source>
        <dbReference type="Proteomes" id="UP000470876"/>
    </source>
</evidence>
<dbReference type="SUPFAM" id="SSF46785">
    <property type="entry name" value="Winged helix' DNA-binding domain"/>
    <property type="match status" value="1"/>
</dbReference>
<dbReference type="EMBL" id="JAAGUX010000071">
    <property type="protein sequence ID" value="NEW58964.1"/>
    <property type="molecule type" value="Genomic_DNA"/>
</dbReference>
<dbReference type="InterPro" id="IPR036388">
    <property type="entry name" value="WH-like_DNA-bd_sf"/>
</dbReference>
<dbReference type="PROSITE" id="PS50995">
    <property type="entry name" value="HTH_MARR_2"/>
    <property type="match status" value="1"/>
</dbReference>
<protein>
    <submittedName>
        <fullName evidence="2">Winged helix-turn-helix transcriptional regulator</fullName>
    </submittedName>
</protein>
<comment type="caution">
    <text evidence="2">The sequence shown here is derived from an EMBL/GenBank/DDBJ whole genome shotgun (WGS) entry which is preliminary data.</text>
</comment>
<dbReference type="InterPro" id="IPR039422">
    <property type="entry name" value="MarR/SlyA-like"/>
</dbReference>
<dbReference type="InterPro" id="IPR036390">
    <property type="entry name" value="WH_DNA-bd_sf"/>
</dbReference>
<keyword evidence="3" id="KW-1185">Reference proteome</keyword>
<dbReference type="RefSeq" id="WP_163956358.1">
    <property type="nucleotide sequence ID" value="NZ_JAAGUX010000071.1"/>
</dbReference>
<accession>A0ABX0CZH8</accession>
<feature type="domain" description="HTH marR-type" evidence="1">
    <location>
        <begin position="1"/>
        <end position="134"/>
    </location>
</feature>